<evidence type="ECO:0000256" key="6">
    <source>
        <dbReference type="ARBA" id="ARBA00022840"/>
    </source>
</evidence>
<gene>
    <name evidence="13" type="ORF">D6J04_03315</name>
</gene>
<evidence type="ECO:0000256" key="1">
    <source>
        <dbReference type="ARBA" id="ARBA00004651"/>
    </source>
</evidence>
<dbReference type="Gene3D" id="3.40.50.300">
    <property type="entry name" value="P-loop containing nucleotide triphosphate hydrolases"/>
    <property type="match status" value="1"/>
</dbReference>
<evidence type="ECO:0000259" key="10">
    <source>
        <dbReference type="PROSITE" id="PS50893"/>
    </source>
</evidence>
<dbReference type="Pfam" id="PF00005">
    <property type="entry name" value="ABC_tran"/>
    <property type="match status" value="1"/>
</dbReference>
<feature type="transmembrane region" description="Helical" evidence="9">
    <location>
        <begin position="179"/>
        <end position="196"/>
    </location>
</feature>
<keyword evidence="7 9" id="KW-1133">Transmembrane helix</keyword>
<dbReference type="Pfam" id="PF00664">
    <property type="entry name" value="ABC_membrane"/>
    <property type="match status" value="1"/>
</dbReference>
<feature type="transmembrane region" description="Helical" evidence="9">
    <location>
        <begin position="216"/>
        <end position="234"/>
    </location>
</feature>
<dbReference type="InterPro" id="IPR017871">
    <property type="entry name" value="ABC_transporter-like_CS"/>
</dbReference>
<dbReference type="PROSITE" id="PS50990">
    <property type="entry name" value="PEPTIDASE_C39"/>
    <property type="match status" value="1"/>
</dbReference>
<evidence type="ECO:0000256" key="3">
    <source>
        <dbReference type="ARBA" id="ARBA00022475"/>
    </source>
</evidence>
<proteinExistence type="predicted"/>
<keyword evidence="6 13" id="KW-0067">ATP-binding</keyword>
<dbReference type="SMART" id="SM00382">
    <property type="entry name" value="AAA"/>
    <property type="match status" value="1"/>
</dbReference>
<protein>
    <submittedName>
        <fullName evidence="13">ATP-binding cassette domain-containing protein</fullName>
    </submittedName>
</protein>
<dbReference type="GO" id="GO:0034040">
    <property type="term" value="F:ATPase-coupled lipid transmembrane transporter activity"/>
    <property type="evidence" value="ECO:0007669"/>
    <property type="project" value="TreeGrafter"/>
</dbReference>
<evidence type="ECO:0000256" key="9">
    <source>
        <dbReference type="SAM" id="Phobius"/>
    </source>
</evidence>
<comment type="caution">
    <text evidence="13">The sequence shown here is derived from an EMBL/GenBank/DDBJ whole genome shotgun (WGS) entry which is preliminary data.</text>
</comment>
<dbReference type="GO" id="GO:0140359">
    <property type="term" value="F:ABC-type transporter activity"/>
    <property type="evidence" value="ECO:0007669"/>
    <property type="project" value="InterPro"/>
</dbReference>
<evidence type="ECO:0000313" key="14">
    <source>
        <dbReference type="Proteomes" id="UP000270757"/>
    </source>
</evidence>
<dbReference type="SUPFAM" id="SSF52540">
    <property type="entry name" value="P-loop containing nucleoside triphosphate hydrolases"/>
    <property type="match status" value="1"/>
</dbReference>
<dbReference type="PROSITE" id="PS50929">
    <property type="entry name" value="ABC_TM1F"/>
    <property type="match status" value="1"/>
</dbReference>
<evidence type="ECO:0000313" key="13">
    <source>
        <dbReference type="EMBL" id="RJT48770.1"/>
    </source>
</evidence>
<dbReference type="Pfam" id="PF03412">
    <property type="entry name" value="Peptidase_C39"/>
    <property type="match status" value="1"/>
</dbReference>
<dbReference type="FunFam" id="3.40.50.300:FF:000299">
    <property type="entry name" value="ABC transporter ATP-binding protein/permease"/>
    <property type="match status" value="1"/>
</dbReference>
<dbReference type="Proteomes" id="UP000270757">
    <property type="component" value="Unassembled WGS sequence"/>
</dbReference>
<dbReference type="EMBL" id="QZWB01000002">
    <property type="protein sequence ID" value="RJT48770.1"/>
    <property type="molecule type" value="Genomic_DNA"/>
</dbReference>
<accession>A0A3A5LWW7</accession>
<dbReference type="Gene3D" id="3.90.70.10">
    <property type="entry name" value="Cysteine proteinases"/>
    <property type="match status" value="1"/>
</dbReference>
<dbReference type="InterPro" id="IPR003439">
    <property type="entry name" value="ABC_transporter-like_ATP-bd"/>
</dbReference>
<evidence type="ECO:0000259" key="11">
    <source>
        <dbReference type="PROSITE" id="PS50929"/>
    </source>
</evidence>
<dbReference type="SUPFAM" id="SSF90123">
    <property type="entry name" value="ABC transporter transmembrane region"/>
    <property type="match status" value="1"/>
</dbReference>
<dbReference type="InterPro" id="IPR027417">
    <property type="entry name" value="P-loop_NTPase"/>
</dbReference>
<dbReference type="GO" id="GO:0005524">
    <property type="term" value="F:ATP binding"/>
    <property type="evidence" value="ECO:0007669"/>
    <property type="project" value="UniProtKB-KW"/>
</dbReference>
<dbReference type="GO" id="GO:0006508">
    <property type="term" value="P:proteolysis"/>
    <property type="evidence" value="ECO:0007669"/>
    <property type="project" value="InterPro"/>
</dbReference>
<dbReference type="InterPro" id="IPR003593">
    <property type="entry name" value="AAA+_ATPase"/>
</dbReference>
<dbReference type="AlphaFoldDB" id="A0A3A5LWW7"/>
<dbReference type="GO" id="GO:0005886">
    <property type="term" value="C:plasma membrane"/>
    <property type="evidence" value="ECO:0007669"/>
    <property type="project" value="UniProtKB-SubCell"/>
</dbReference>
<keyword evidence="5" id="KW-0547">Nucleotide-binding</keyword>
<feature type="transmembrane region" description="Helical" evidence="9">
    <location>
        <begin position="313"/>
        <end position="333"/>
    </location>
</feature>
<dbReference type="InterPro" id="IPR036640">
    <property type="entry name" value="ABC1_TM_sf"/>
</dbReference>
<dbReference type="PANTHER" id="PTHR24221:SF606">
    <property type="entry name" value="COLICIN V SECRETION-PROCESSING ATP-BINDING PROTEIN"/>
    <property type="match status" value="1"/>
</dbReference>
<dbReference type="PANTHER" id="PTHR24221">
    <property type="entry name" value="ATP-BINDING CASSETTE SUB-FAMILY B"/>
    <property type="match status" value="1"/>
</dbReference>
<keyword evidence="8 9" id="KW-0472">Membrane</keyword>
<evidence type="ECO:0000256" key="7">
    <source>
        <dbReference type="ARBA" id="ARBA00022989"/>
    </source>
</evidence>
<evidence type="ECO:0000256" key="5">
    <source>
        <dbReference type="ARBA" id="ARBA00022741"/>
    </source>
</evidence>
<dbReference type="InterPro" id="IPR039421">
    <property type="entry name" value="Type_1_exporter"/>
</dbReference>
<evidence type="ECO:0000259" key="12">
    <source>
        <dbReference type="PROSITE" id="PS50990"/>
    </source>
</evidence>
<dbReference type="GO" id="GO:0016887">
    <property type="term" value="F:ATP hydrolysis activity"/>
    <property type="evidence" value="ECO:0007669"/>
    <property type="project" value="InterPro"/>
</dbReference>
<reference evidence="13 14" key="1">
    <citation type="submission" date="2018-09" db="EMBL/GenBank/DDBJ databases">
        <title>Draft genome sequences of Legionella taurinensis isolated from water samples.</title>
        <authorList>
            <person name="Chakeri A."/>
            <person name="Allerberger F."/>
            <person name="Kundi M."/>
            <person name="Ruppitsch W."/>
            <person name="Schmid D."/>
        </authorList>
    </citation>
    <scope>NUCLEOTIDE SEQUENCE [LARGE SCALE GENOMIC DNA]</scope>
    <source>
        <strain evidence="13 14">4570-18-6</strain>
    </source>
</reference>
<feature type="domain" description="ABC transporter" evidence="10">
    <location>
        <begin position="495"/>
        <end position="701"/>
    </location>
</feature>
<dbReference type="InterPro" id="IPR011527">
    <property type="entry name" value="ABC1_TM_dom"/>
</dbReference>
<dbReference type="Gene3D" id="1.20.1560.10">
    <property type="entry name" value="ABC transporter type 1, transmembrane domain"/>
    <property type="match status" value="1"/>
</dbReference>
<keyword evidence="2" id="KW-0813">Transport</keyword>
<evidence type="ECO:0000256" key="8">
    <source>
        <dbReference type="ARBA" id="ARBA00023136"/>
    </source>
</evidence>
<sequence length="701" mass="79230">MTILWEVKLMNSMQLTFKWQRRAALPVIIQDETAECGHACVAMVSNYHGHELNLPALRALSKPSNRGTTLLDMTRLLTTLGFRTRALRVPLEELQFVQCPAILHWDLNHFVVLKKVKRGHAIIHDPVSGVKKCKMEELSKSFTGIALEIEKEADFKAIRDNQSLTLTRLASSIHGVKKFITLLLFFSAFIELFNLINPLFMQFVTDNIISTHNAHNLYFIACGFVLLVLIQTLAEYIRGHVVIYVGSHLTEQFSSNIVQHILKLPLDFFEKRHKGDVQSRFQSIEEIQKKISTDFISTLFDGLMIAINLTVMAFYSIPLTAIVLVALALYVLIRQTSYHFLKKQTETSIAQHAKASSAFLETLHGILPIKAFLKEQTQFNTWRNAFIASLNADIRIARVNLIYRMFNQFLFHIEHIIVVCAGASLVLTNQFSLGMLMAFLAYRLSLVNKASTFIQSLFDYRLIALQLHRLSDIVFQEPEAISPGKGELKSINGSLRMQDVTFRYNPEGDDVISRLNLDIKAGEKVVITGPSGCGKSTLLKVAMGLLNKTQGEIFIDGKPLQEFGIHNLRQMSASVMQDDVLLSGSILNNIAFFDEAMDLERVYESAKLACIHEEIEQFPMGYETLVGDMGSTLSGGQKQRILLARALYKQPKILFLDEATSHLDIENERKINQSLNRLAITQVVIAHRPETIKMADRVIHL</sequence>
<evidence type="ECO:0000256" key="4">
    <source>
        <dbReference type="ARBA" id="ARBA00022692"/>
    </source>
</evidence>
<dbReference type="PROSITE" id="PS50893">
    <property type="entry name" value="ABC_TRANSPORTER_2"/>
    <property type="match status" value="1"/>
</dbReference>
<organism evidence="13 14">
    <name type="scientific">Legionella taurinensis</name>
    <dbReference type="NCBI Taxonomy" id="70611"/>
    <lineage>
        <taxon>Bacteria</taxon>
        <taxon>Pseudomonadati</taxon>
        <taxon>Pseudomonadota</taxon>
        <taxon>Gammaproteobacteria</taxon>
        <taxon>Legionellales</taxon>
        <taxon>Legionellaceae</taxon>
        <taxon>Legionella</taxon>
    </lineage>
</organism>
<keyword evidence="4 9" id="KW-0812">Transmembrane</keyword>
<name>A0A3A5LWW7_9GAMM</name>
<dbReference type="PROSITE" id="PS00211">
    <property type="entry name" value="ABC_TRANSPORTER_1"/>
    <property type="match status" value="1"/>
</dbReference>
<feature type="domain" description="Peptidase C39" evidence="12">
    <location>
        <begin position="30"/>
        <end position="149"/>
    </location>
</feature>
<feature type="domain" description="ABC transmembrane type-1" evidence="11">
    <location>
        <begin position="182"/>
        <end position="442"/>
    </location>
</feature>
<evidence type="ECO:0000256" key="2">
    <source>
        <dbReference type="ARBA" id="ARBA00022448"/>
    </source>
</evidence>
<dbReference type="InterPro" id="IPR005074">
    <property type="entry name" value="Peptidase_C39"/>
</dbReference>
<feature type="transmembrane region" description="Helical" evidence="9">
    <location>
        <begin position="416"/>
        <end position="442"/>
    </location>
</feature>
<dbReference type="CDD" id="cd18567">
    <property type="entry name" value="ABC_6TM_CvaB_RaxB_like"/>
    <property type="match status" value="1"/>
</dbReference>
<dbReference type="GO" id="GO:0008233">
    <property type="term" value="F:peptidase activity"/>
    <property type="evidence" value="ECO:0007669"/>
    <property type="project" value="InterPro"/>
</dbReference>
<comment type="subcellular location">
    <subcellularLocation>
        <location evidence="1">Cell membrane</location>
        <topology evidence="1">Multi-pass membrane protein</topology>
    </subcellularLocation>
</comment>
<keyword evidence="3" id="KW-1003">Cell membrane</keyword>